<protein>
    <submittedName>
        <fullName evidence="2">Uncharacterized protein</fullName>
    </submittedName>
</protein>
<name>A0A2C6KFM3_9APIC</name>
<feature type="compositionally biased region" description="Basic and acidic residues" evidence="1">
    <location>
        <begin position="448"/>
        <end position="465"/>
    </location>
</feature>
<dbReference type="AlphaFoldDB" id="A0A2C6KFM3"/>
<feature type="non-terminal residue" evidence="2">
    <location>
        <position position="490"/>
    </location>
</feature>
<organism evidence="2 3">
    <name type="scientific">Cystoisospora suis</name>
    <dbReference type="NCBI Taxonomy" id="483139"/>
    <lineage>
        <taxon>Eukaryota</taxon>
        <taxon>Sar</taxon>
        <taxon>Alveolata</taxon>
        <taxon>Apicomplexa</taxon>
        <taxon>Conoidasida</taxon>
        <taxon>Coccidia</taxon>
        <taxon>Eucoccidiorida</taxon>
        <taxon>Eimeriorina</taxon>
        <taxon>Sarcocystidae</taxon>
        <taxon>Cystoisospora</taxon>
    </lineage>
</organism>
<feature type="compositionally biased region" description="Polar residues" evidence="1">
    <location>
        <begin position="474"/>
        <end position="490"/>
    </location>
</feature>
<dbReference type="RefSeq" id="XP_067917076.1">
    <property type="nucleotide sequence ID" value="XM_068070945.1"/>
</dbReference>
<feature type="compositionally biased region" description="Basic and acidic residues" evidence="1">
    <location>
        <begin position="409"/>
        <end position="435"/>
    </location>
</feature>
<reference evidence="2 3" key="1">
    <citation type="journal article" date="2017" name="Int. J. Parasitol.">
        <title>The genome of the protozoan parasite Cystoisospora suis and a reverse vaccinology approach to identify vaccine candidates.</title>
        <authorList>
            <person name="Palmieri N."/>
            <person name="Shrestha A."/>
            <person name="Ruttkowski B."/>
            <person name="Beck T."/>
            <person name="Vogl C."/>
            <person name="Tomley F."/>
            <person name="Blake D.P."/>
            <person name="Joachim A."/>
        </authorList>
    </citation>
    <scope>NUCLEOTIDE SEQUENCE [LARGE SCALE GENOMIC DNA]</scope>
    <source>
        <strain evidence="2 3">Wien I</strain>
    </source>
</reference>
<feature type="compositionally biased region" description="Basic and acidic residues" evidence="1">
    <location>
        <begin position="351"/>
        <end position="380"/>
    </location>
</feature>
<feature type="region of interest" description="Disordered" evidence="1">
    <location>
        <begin position="409"/>
        <end position="490"/>
    </location>
</feature>
<dbReference type="GeneID" id="94434156"/>
<dbReference type="VEuPathDB" id="ToxoDB:CSUI_010844"/>
<sequence length="490" mass="55963">MSHTGPPAGLQKVSIHLRRTRCLKLFSLQSSYDSISLHSLSPYLHIPTAKRLSFDKPVNSLSPSPFFHDVRSIPYTHSSRSPLLLPLPSLPPTTPLTNRSFHTFHWPQLCNSPSRCQDMSRRYTSPASLNAFFLHSFLSLHRQPTSYLSSSHLRQFSFLLLSFSCSKQNFHEEKVFLSSCRKLHSNSISSIPSCSRQNPPDRSIFSYSTREHRRSFRPLFLSSLSCVLISPGNLLSLPSSPDSLLSLSRARFLCTNETKKEERSIEVIRDGERKKESLLPSPHNTNGRRKRRKVIRIDNPHAIVRKSFQFSQGKEEKEETGEEGFGESARVSSSLSSFRGRTYSVQLEGGNVEKRGMRENREGDSMQRKEAKEGSPERRLKGIDIEMNSIEEQVKEKKNNTTVRAVVNKEDQKKEEDAWYSMERDKKEEREKEEETCSISKSIGLEVQTKKKEAGVQKVKEDRHTLTTIKKPPSSRNNDVSSLNSHNNAM</sequence>
<dbReference type="EMBL" id="MIGC01008536">
    <property type="protein sequence ID" value="PHJ15342.1"/>
    <property type="molecule type" value="Genomic_DNA"/>
</dbReference>
<evidence type="ECO:0000313" key="2">
    <source>
        <dbReference type="EMBL" id="PHJ15342.1"/>
    </source>
</evidence>
<feature type="region of interest" description="Disordered" evidence="1">
    <location>
        <begin position="273"/>
        <end position="295"/>
    </location>
</feature>
<proteinExistence type="predicted"/>
<dbReference type="Proteomes" id="UP000221165">
    <property type="component" value="Unassembled WGS sequence"/>
</dbReference>
<feature type="region of interest" description="Disordered" evidence="1">
    <location>
        <begin position="309"/>
        <end position="333"/>
    </location>
</feature>
<evidence type="ECO:0000256" key="1">
    <source>
        <dbReference type="SAM" id="MobiDB-lite"/>
    </source>
</evidence>
<keyword evidence="3" id="KW-1185">Reference proteome</keyword>
<evidence type="ECO:0000313" key="3">
    <source>
        <dbReference type="Proteomes" id="UP000221165"/>
    </source>
</evidence>
<comment type="caution">
    <text evidence="2">The sequence shown here is derived from an EMBL/GenBank/DDBJ whole genome shotgun (WGS) entry which is preliminary data.</text>
</comment>
<accession>A0A2C6KFM3</accession>
<gene>
    <name evidence="2" type="ORF">CSUI_010844</name>
</gene>
<feature type="region of interest" description="Disordered" evidence="1">
    <location>
        <begin position="349"/>
        <end position="380"/>
    </location>
</feature>